<evidence type="ECO:0000256" key="1">
    <source>
        <dbReference type="SAM" id="Phobius"/>
    </source>
</evidence>
<dbReference type="OrthoDB" id="10341451at2759"/>
<feature type="transmembrane region" description="Helical" evidence="1">
    <location>
        <begin position="128"/>
        <end position="148"/>
    </location>
</feature>
<name>A0A024TX73_9STRA</name>
<protein>
    <submittedName>
        <fullName evidence="2">Uncharacterized protein</fullName>
    </submittedName>
</protein>
<keyword evidence="1" id="KW-0472">Membrane</keyword>
<dbReference type="EMBL" id="KI913971">
    <property type="protein sequence ID" value="ETV97912.1"/>
    <property type="molecule type" value="Genomic_DNA"/>
</dbReference>
<evidence type="ECO:0000313" key="2">
    <source>
        <dbReference type="EMBL" id="ETV97912.1"/>
    </source>
</evidence>
<accession>A0A024TX73</accession>
<feature type="transmembrane region" description="Helical" evidence="1">
    <location>
        <begin position="38"/>
        <end position="59"/>
    </location>
</feature>
<keyword evidence="1" id="KW-1133">Transmembrane helix</keyword>
<gene>
    <name evidence="2" type="ORF">H310_09231</name>
</gene>
<keyword evidence="1" id="KW-0812">Transmembrane</keyword>
<feature type="transmembrane region" description="Helical" evidence="1">
    <location>
        <begin position="71"/>
        <end position="88"/>
    </location>
</feature>
<organism evidence="2">
    <name type="scientific">Aphanomyces invadans</name>
    <dbReference type="NCBI Taxonomy" id="157072"/>
    <lineage>
        <taxon>Eukaryota</taxon>
        <taxon>Sar</taxon>
        <taxon>Stramenopiles</taxon>
        <taxon>Oomycota</taxon>
        <taxon>Saprolegniomycetes</taxon>
        <taxon>Saprolegniales</taxon>
        <taxon>Verrucalvaceae</taxon>
        <taxon>Aphanomyces</taxon>
    </lineage>
</organism>
<dbReference type="AlphaFoldDB" id="A0A024TX73"/>
<reference evidence="2" key="1">
    <citation type="submission" date="2013-12" db="EMBL/GenBank/DDBJ databases">
        <title>The Genome Sequence of Aphanomyces invadans NJM9701.</title>
        <authorList>
            <consortium name="The Broad Institute Genomics Platform"/>
            <person name="Russ C."/>
            <person name="Tyler B."/>
            <person name="van West P."/>
            <person name="Dieguez-Uribeondo J."/>
            <person name="Young S.K."/>
            <person name="Zeng Q."/>
            <person name="Gargeya S."/>
            <person name="Fitzgerald M."/>
            <person name="Abouelleil A."/>
            <person name="Alvarado L."/>
            <person name="Chapman S.B."/>
            <person name="Gainer-Dewar J."/>
            <person name="Goldberg J."/>
            <person name="Griggs A."/>
            <person name="Gujja S."/>
            <person name="Hansen M."/>
            <person name="Howarth C."/>
            <person name="Imamovic A."/>
            <person name="Ireland A."/>
            <person name="Larimer J."/>
            <person name="McCowan C."/>
            <person name="Murphy C."/>
            <person name="Pearson M."/>
            <person name="Poon T.W."/>
            <person name="Priest M."/>
            <person name="Roberts A."/>
            <person name="Saif S."/>
            <person name="Shea T."/>
            <person name="Sykes S."/>
            <person name="Wortman J."/>
            <person name="Nusbaum C."/>
            <person name="Birren B."/>
        </authorList>
    </citation>
    <scope>NUCLEOTIDE SEQUENCE [LARGE SCALE GENOMIC DNA]</scope>
    <source>
        <strain evidence="2">NJM9701</strain>
    </source>
</reference>
<sequence>MLKMDALTVSQLLVGVSVTLLMPEVIFGRPPMRYFRLQQLFVVLPQFASLSLVMMHARLKWRHIRPQSRHKIFMVHVIAIVCVCTAAEQSGFRMGLRWCCMFPSSCPPTPLVNPALCTDAFRSLGRSFLVSMHFVGTLGCFVAHGALFTSNSLQLALLSTQ</sequence>
<dbReference type="GeneID" id="20086281"/>
<dbReference type="VEuPathDB" id="FungiDB:H310_09231"/>
<dbReference type="RefSeq" id="XP_008873473.1">
    <property type="nucleotide sequence ID" value="XM_008875251.1"/>
</dbReference>
<proteinExistence type="predicted"/>